<dbReference type="Pfam" id="PF07701">
    <property type="entry name" value="HNOBA"/>
    <property type="match status" value="2"/>
</dbReference>
<dbReference type="Gene3D" id="3.30.450.260">
    <property type="entry name" value="Haem NO binding associated domain"/>
    <property type="match status" value="1"/>
</dbReference>
<feature type="non-terminal residue" evidence="10">
    <location>
        <position position="819"/>
    </location>
</feature>
<dbReference type="AlphaFoldDB" id="A0A0A7DNN0"/>
<dbReference type="InterPro" id="IPR001054">
    <property type="entry name" value="A/G_cyclase"/>
</dbReference>
<feature type="compositionally biased region" description="Polar residues" evidence="8">
    <location>
        <begin position="568"/>
        <end position="580"/>
    </location>
</feature>
<gene>
    <name evidence="10" type="primary">GUCY1B2</name>
</gene>
<keyword evidence="4" id="KW-0547">Nucleotide-binding</keyword>
<name>A0A0A7DNN0_BUGNE</name>
<dbReference type="PANTHER" id="PTHR45655:SF13">
    <property type="entry name" value="SOLUBLE GUANYLATE CYCLASE GCY-32-RELATED"/>
    <property type="match status" value="1"/>
</dbReference>
<dbReference type="InterPro" id="IPR011645">
    <property type="entry name" value="HNOB_dom_associated"/>
</dbReference>
<proteinExistence type="evidence at transcript level"/>
<sequence>MYDRLPQQLLICFYLRASLATEEDESPGSDWLDITLQATAQCLGVEVDSLADDIGFSYVRHMLTQSAYCKHLFHLGNNFPEFINNLDSIHSFIAQRAQGEMHVPSFKCEDGIGGSMEMMYISKSCCYNTSLVTGMMRGVSNLIFQAPISCSLREEYTIRLHAQAGAEDTYKAVYDLNLQSIRKEDEPVIVPIMLAETRKNAEHKISQSHVDNVNKEIAYILETEGPEGHPLRKAARLKARLRWKKLGDVIRGAAFFKFLARKFQPIIPKEVVISPQEFCSLLPFHVMIDTESRVMHAGLAIQRQVPALKTVGEPLSDILSSAYPDSVTLSYKVISSLLNTTFILSGEYHRKDRQLLFKGHFVQLREPRRLLFIGSPYVRGIDECVEAGLKISQISEYDVTREFILAGGWEGQKTTSHPPSISKAITYRTHATFSPTNPRRGIPGSGMVGGGSQNDELKALRDQLSRCRAQLSALKDRYTKLYLGLVPASVVCSLKDKAKLWLLPHEDSILGSFSLEDETKDLQVVSVIKPPADITLLPLDSKAKRRHLTPKKGADAETGVQYLRSLSNHIPHNNRPSNQRKFGKTSANEKRAVGSTSVHWPSHLNHSKSAKATEENAFKNSALKPNYTTYNDVCIMFCDVVNFTQHKDMDEALHELSVAHTWLVRLCQVFRLELVESVGDAFLVISDVSCKSKSQAARNMADCALAYLILNRKEFPSLKFRVGIHFGTVHGGVVERNQKTFLVWGEDVEYACKMEAFGVPGKIQISRQFFNHINDGSFSFEERENIAIRGHDLSNYLLLLSSNIWSKKDLEHIFANGFE</sequence>
<dbReference type="Gene3D" id="3.90.1520.10">
    <property type="entry name" value="H-NOX domain"/>
    <property type="match status" value="1"/>
</dbReference>
<feature type="region of interest" description="Disordered" evidence="8">
    <location>
        <begin position="568"/>
        <end position="588"/>
    </location>
</feature>
<accession>A0A0A7DNN0</accession>
<keyword evidence="5" id="KW-0342">GTP-binding</keyword>
<comment type="subcellular location">
    <subcellularLocation>
        <location evidence="1">Cytoplasm</location>
    </subcellularLocation>
</comment>
<keyword evidence="6" id="KW-0456">Lyase</keyword>
<evidence type="ECO:0000259" key="9">
    <source>
        <dbReference type="PROSITE" id="PS50125"/>
    </source>
</evidence>
<dbReference type="SMART" id="SM00044">
    <property type="entry name" value="CYCc"/>
    <property type="match status" value="1"/>
</dbReference>
<dbReference type="Pfam" id="PF00211">
    <property type="entry name" value="Guanylate_cyc"/>
    <property type="match status" value="1"/>
</dbReference>
<evidence type="ECO:0000256" key="1">
    <source>
        <dbReference type="ARBA" id="ARBA00004496"/>
    </source>
</evidence>
<organism evidence="10">
    <name type="scientific">Bugula neritina</name>
    <name type="common">Brown bryozoan</name>
    <name type="synonym">Sertularia neritina</name>
    <dbReference type="NCBI Taxonomy" id="10212"/>
    <lineage>
        <taxon>Eukaryota</taxon>
        <taxon>Metazoa</taxon>
        <taxon>Spiralia</taxon>
        <taxon>Lophotrochozoa</taxon>
        <taxon>Bryozoa</taxon>
        <taxon>Gymnolaemata</taxon>
        <taxon>Cheilostomatida</taxon>
        <taxon>Flustrina</taxon>
        <taxon>Buguloidea</taxon>
        <taxon>Bugulidae</taxon>
        <taxon>Bugula</taxon>
    </lineage>
</organism>
<dbReference type="CDD" id="cd07302">
    <property type="entry name" value="CHD"/>
    <property type="match status" value="1"/>
</dbReference>
<evidence type="ECO:0000256" key="8">
    <source>
        <dbReference type="SAM" id="MobiDB-lite"/>
    </source>
</evidence>
<evidence type="ECO:0000256" key="5">
    <source>
        <dbReference type="ARBA" id="ARBA00023134"/>
    </source>
</evidence>
<dbReference type="GO" id="GO:0008074">
    <property type="term" value="C:guanylate cyclase complex, soluble"/>
    <property type="evidence" value="ECO:0007669"/>
    <property type="project" value="TreeGrafter"/>
</dbReference>
<dbReference type="InterPro" id="IPR029787">
    <property type="entry name" value="Nucleotide_cyclase"/>
</dbReference>
<evidence type="ECO:0000256" key="7">
    <source>
        <dbReference type="ARBA" id="ARBA00023293"/>
    </source>
</evidence>
<feature type="domain" description="Guanylate cyclase" evidence="9">
    <location>
        <begin position="634"/>
        <end position="755"/>
    </location>
</feature>
<dbReference type="InterPro" id="IPR011644">
    <property type="entry name" value="Heme_NO-bd"/>
</dbReference>
<dbReference type="SUPFAM" id="SSF55073">
    <property type="entry name" value="Nucleotide cyclase"/>
    <property type="match status" value="1"/>
</dbReference>
<dbReference type="SUPFAM" id="SSF111126">
    <property type="entry name" value="Ligand-binding domain in the NO signalling and Golgi transport"/>
    <property type="match status" value="1"/>
</dbReference>
<dbReference type="GO" id="GO:0070482">
    <property type="term" value="P:response to oxygen levels"/>
    <property type="evidence" value="ECO:0007669"/>
    <property type="project" value="TreeGrafter"/>
</dbReference>
<keyword evidence="3" id="KW-0963">Cytoplasm</keyword>
<dbReference type="PROSITE" id="PS50125">
    <property type="entry name" value="GUANYLATE_CYCLASE_2"/>
    <property type="match status" value="1"/>
</dbReference>
<dbReference type="EC" id="4.6.1.2" evidence="2"/>
<evidence type="ECO:0000313" key="10">
    <source>
        <dbReference type="EMBL" id="AIU47911.1"/>
    </source>
</evidence>
<evidence type="ECO:0000256" key="4">
    <source>
        <dbReference type="ARBA" id="ARBA00022741"/>
    </source>
</evidence>
<dbReference type="GO" id="GO:0005525">
    <property type="term" value="F:GTP binding"/>
    <property type="evidence" value="ECO:0007669"/>
    <property type="project" value="UniProtKB-KW"/>
</dbReference>
<dbReference type="Pfam" id="PF07700">
    <property type="entry name" value="HNOB"/>
    <property type="match status" value="1"/>
</dbReference>
<dbReference type="InterPro" id="IPR024096">
    <property type="entry name" value="NO_sig/Golgi_transp_ligand-bd"/>
</dbReference>
<dbReference type="Gene3D" id="3.30.70.1230">
    <property type="entry name" value="Nucleotide cyclase"/>
    <property type="match status" value="1"/>
</dbReference>
<dbReference type="PANTHER" id="PTHR45655">
    <property type="entry name" value="GUANYLATE CYCLASE SOLUBLE SUBUNIT BETA-2"/>
    <property type="match status" value="1"/>
</dbReference>
<evidence type="ECO:0000256" key="2">
    <source>
        <dbReference type="ARBA" id="ARBA00012202"/>
    </source>
</evidence>
<dbReference type="GO" id="GO:0019934">
    <property type="term" value="P:cGMP-mediated signaling"/>
    <property type="evidence" value="ECO:0007669"/>
    <property type="project" value="TreeGrafter"/>
</dbReference>
<dbReference type="EMBL" id="KF853610">
    <property type="protein sequence ID" value="AIU47911.1"/>
    <property type="molecule type" value="mRNA"/>
</dbReference>
<dbReference type="InterPro" id="IPR038158">
    <property type="entry name" value="H-NOX_domain_sf"/>
</dbReference>
<evidence type="ECO:0000256" key="6">
    <source>
        <dbReference type="ARBA" id="ARBA00023239"/>
    </source>
</evidence>
<dbReference type="GO" id="GO:0004383">
    <property type="term" value="F:guanylate cyclase activity"/>
    <property type="evidence" value="ECO:0007669"/>
    <property type="project" value="UniProtKB-EC"/>
</dbReference>
<evidence type="ECO:0000256" key="3">
    <source>
        <dbReference type="ARBA" id="ARBA00022490"/>
    </source>
</evidence>
<reference evidence="10" key="1">
    <citation type="submission" date="2013-11" db="EMBL/GenBank/DDBJ databases">
        <title>The NO/cGMP signaling pathway regulates larval settlement of thebryozoan Bugula neritina.</title>
        <authorList>
            <person name="Wong Y.H."/>
            <person name="Zhang Y."/>
            <person name="Qian P.-Y."/>
        </authorList>
    </citation>
    <scope>NUCLEOTIDE SEQUENCE</scope>
</reference>
<keyword evidence="7" id="KW-0141">cGMP biosynthesis</keyword>
<protein>
    <recommendedName>
        <fullName evidence="2">guanylate cyclase</fullName>
        <ecNumber evidence="2">4.6.1.2</ecNumber>
    </recommendedName>
</protein>
<dbReference type="InterPro" id="IPR042463">
    <property type="entry name" value="HNOB_dom_associated_sf"/>
</dbReference>
<dbReference type="GO" id="GO:0020037">
    <property type="term" value="F:heme binding"/>
    <property type="evidence" value="ECO:0007669"/>
    <property type="project" value="InterPro"/>
</dbReference>